<accession>A0A5A9NMT8</accession>
<comment type="function">
    <text evidence="14">Component of the zona pellucida, an extracellular matrix surrounding oocytes which mediates sperm binding, induction of the acrosome reaction and prevents post-fertilization polyspermy. The zona pellucida is composed of 3 to 4 glycoproteins, ZP1, ZP2, ZP3, and ZP4. ZP3 is essential for sperm binding and zona matrix formation.</text>
</comment>
<dbReference type="FunFam" id="2.60.40.4100:FF:000002">
    <property type="entry name" value="Zona pellucida sperm-binding protein 3"/>
    <property type="match status" value="1"/>
</dbReference>
<evidence type="ECO:0000256" key="9">
    <source>
        <dbReference type="ARBA" id="ARBA00022729"/>
    </source>
</evidence>
<organism evidence="16 17">
    <name type="scientific">Triplophysa tibetana</name>
    <dbReference type="NCBI Taxonomy" id="1572043"/>
    <lineage>
        <taxon>Eukaryota</taxon>
        <taxon>Metazoa</taxon>
        <taxon>Chordata</taxon>
        <taxon>Craniata</taxon>
        <taxon>Vertebrata</taxon>
        <taxon>Euteleostomi</taxon>
        <taxon>Actinopterygii</taxon>
        <taxon>Neopterygii</taxon>
        <taxon>Teleostei</taxon>
        <taxon>Ostariophysi</taxon>
        <taxon>Cypriniformes</taxon>
        <taxon>Nemacheilidae</taxon>
        <taxon>Triplophysa</taxon>
    </lineage>
</organism>
<dbReference type="FunFam" id="2.60.40.3210:FF:000001">
    <property type="entry name" value="Zona pellucida sperm-binding protein 3"/>
    <property type="match status" value="1"/>
</dbReference>
<dbReference type="InterPro" id="IPR055355">
    <property type="entry name" value="ZP-C"/>
</dbReference>
<keyword evidence="13" id="KW-0325">Glycoprotein</keyword>
<keyword evidence="11" id="KW-0472">Membrane</keyword>
<comment type="PTM">
    <text evidence="14">Proteolytically cleaved before the transmembrane segment to yield the secreted ectodomain incorporated in the zona pellucida.</text>
</comment>
<evidence type="ECO:0000256" key="14">
    <source>
        <dbReference type="RuleBase" id="RU367066"/>
    </source>
</evidence>
<dbReference type="GO" id="GO:0035804">
    <property type="term" value="F:structural constituent of egg coat"/>
    <property type="evidence" value="ECO:0007669"/>
    <property type="project" value="UniProtKB-UniRule"/>
</dbReference>
<keyword evidence="8" id="KW-0812">Transmembrane</keyword>
<dbReference type="AlphaFoldDB" id="A0A5A9NMT8"/>
<dbReference type="GO" id="GO:0007339">
    <property type="term" value="P:binding of sperm to zona pellucida"/>
    <property type="evidence" value="ECO:0007669"/>
    <property type="project" value="UniProtKB-UniRule"/>
</dbReference>
<keyword evidence="12 14" id="KW-1015">Disulfide bond</keyword>
<evidence type="ECO:0000259" key="15">
    <source>
        <dbReference type="PROSITE" id="PS51034"/>
    </source>
</evidence>
<comment type="similarity">
    <text evidence="2 14">Belongs to the ZP domain family. ZPC subfamily.</text>
</comment>
<feature type="domain" description="ZP" evidence="15">
    <location>
        <begin position="85"/>
        <end position="322"/>
    </location>
</feature>
<gene>
    <name evidence="16" type="ORF">E1301_Tti013072</name>
</gene>
<evidence type="ECO:0000256" key="13">
    <source>
        <dbReference type="ARBA" id="ARBA00023180"/>
    </source>
</evidence>
<evidence type="ECO:0000256" key="3">
    <source>
        <dbReference type="ARBA" id="ARBA00017980"/>
    </source>
</evidence>
<name>A0A5A9NMT8_9TELE</name>
<dbReference type="InterPro" id="IPR055356">
    <property type="entry name" value="ZP-N"/>
</dbReference>
<evidence type="ECO:0000313" key="17">
    <source>
        <dbReference type="Proteomes" id="UP000324632"/>
    </source>
</evidence>
<dbReference type="Gene3D" id="2.60.40.3210">
    <property type="entry name" value="Zona pellucida, ZP-N domain"/>
    <property type="match status" value="1"/>
</dbReference>
<dbReference type="PROSITE" id="PS51034">
    <property type="entry name" value="ZP_2"/>
    <property type="match status" value="1"/>
</dbReference>
<comment type="subcellular location">
    <subcellularLocation>
        <location evidence="1">Secreted</location>
        <location evidence="1">Extracellular space</location>
        <location evidence="1">Extracellular matrix</location>
    </subcellularLocation>
    <subcellularLocation>
        <location evidence="14">Zona pellucida</location>
    </subcellularLocation>
    <subcellularLocation>
        <location evidence="14">Cell membrane</location>
        <topology evidence="14">Single-pass type I membrane protein</topology>
    </subcellularLocation>
</comment>
<evidence type="ECO:0000256" key="2">
    <source>
        <dbReference type="ARBA" id="ARBA00006735"/>
    </source>
</evidence>
<evidence type="ECO:0000256" key="12">
    <source>
        <dbReference type="ARBA" id="ARBA00023157"/>
    </source>
</evidence>
<keyword evidence="7 14" id="KW-0165">Cleavage on pair of basic residues</keyword>
<evidence type="ECO:0000256" key="6">
    <source>
        <dbReference type="ARBA" id="ARBA00022530"/>
    </source>
</evidence>
<comment type="domain">
    <text evidence="14">The ZP domain is involved in the polymerization of the ZP proteins to form the zona pellucida.</text>
</comment>
<evidence type="ECO:0000256" key="5">
    <source>
        <dbReference type="ARBA" id="ARBA00022525"/>
    </source>
</evidence>
<protein>
    <recommendedName>
        <fullName evidence="3 14">Zona pellucida sperm-binding protein 3</fullName>
    </recommendedName>
</protein>
<proteinExistence type="inferred from homology"/>
<dbReference type="Pfam" id="PF23344">
    <property type="entry name" value="ZP-N"/>
    <property type="match status" value="1"/>
</dbReference>
<evidence type="ECO:0000256" key="4">
    <source>
        <dbReference type="ARBA" id="ARBA00022475"/>
    </source>
</evidence>
<dbReference type="PANTHER" id="PTHR11576">
    <property type="entry name" value="ZONA PELLUCIDA SPERM-BINDING PROTEIN 3"/>
    <property type="match status" value="1"/>
</dbReference>
<keyword evidence="5 14" id="KW-0964">Secreted</keyword>
<dbReference type="InterPro" id="IPR001507">
    <property type="entry name" value="ZP_dom"/>
</dbReference>
<dbReference type="GO" id="GO:0032190">
    <property type="term" value="F:acrosin binding"/>
    <property type="evidence" value="ECO:0007669"/>
    <property type="project" value="TreeGrafter"/>
</dbReference>
<reference evidence="16 17" key="1">
    <citation type="journal article" date="2019" name="Mol. Ecol. Resour.">
        <title>Chromosome-level genome assembly of Triplophysa tibetana, a fish adapted to the harsh high-altitude environment of the Tibetan Plateau.</title>
        <authorList>
            <person name="Yang X."/>
            <person name="Liu H."/>
            <person name="Ma Z."/>
            <person name="Zou Y."/>
            <person name="Zou M."/>
            <person name="Mao Y."/>
            <person name="Li X."/>
            <person name="Wang H."/>
            <person name="Chen T."/>
            <person name="Wang W."/>
            <person name="Yang R."/>
        </authorList>
    </citation>
    <scope>NUCLEOTIDE SEQUENCE [LARGE SCALE GENOMIC DNA]</scope>
    <source>
        <strain evidence="16">TTIB1903HZAU</strain>
        <tissue evidence="16">Muscle</tissue>
    </source>
</reference>
<dbReference type="GO" id="GO:0035803">
    <property type="term" value="P:egg coat formation"/>
    <property type="evidence" value="ECO:0007669"/>
    <property type="project" value="UniProtKB-UniRule"/>
</dbReference>
<keyword evidence="17" id="KW-1185">Reference proteome</keyword>
<dbReference type="GO" id="GO:2000344">
    <property type="term" value="P:positive regulation of acrosome reaction"/>
    <property type="evidence" value="ECO:0007669"/>
    <property type="project" value="UniProtKB-UniRule"/>
</dbReference>
<sequence length="322" mass="35771">MPQLPQTNNPMRVPQRFPSQFSMQTPGVVGGKPGQDPLGVQSKQLMQGPMVKLTWTFPNLPEEPLQPEIPFELRNPLSPNSIGAQCVENSIYVEVMEDFFGTGQLLMASGFPLGGCGPTGQDNNARVLLFESELHGCGSMLTVTEGELVYTFSLVYTPQQFSNGVPIVRSSGAVVRIECHYPRMRNVSSNVLVPTWVPYAASKVAEERLDFSLKLMTEEWQFERPSNQYFLGDIVNIEATVKTYNHVPLRVFVDRCVATVSPDVNPAPRYSFIENNGAWLMPSSPARALATCLELKLISCSFIWRLSGFSKRTVGWSTSHAF</sequence>
<comment type="caution">
    <text evidence="16">The sequence shown here is derived from an EMBL/GenBank/DDBJ whole genome shotgun (WGS) entry which is preliminary data.</text>
</comment>
<evidence type="ECO:0000256" key="7">
    <source>
        <dbReference type="ARBA" id="ARBA00022685"/>
    </source>
</evidence>
<dbReference type="Proteomes" id="UP000324632">
    <property type="component" value="Chromosome 16"/>
</dbReference>
<dbReference type="EMBL" id="SOYY01000016">
    <property type="protein sequence ID" value="KAA0710605.1"/>
    <property type="molecule type" value="Genomic_DNA"/>
</dbReference>
<evidence type="ECO:0000256" key="1">
    <source>
        <dbReference type="ARBA" id="ARBA00004498"/>
    </source>
</evidence>
<dbReference type="Pfam" id="PF00100">
    <property type="entry name" value="Zona_pellucida"/>
    <property type="match status" value="1"/>
</dbReference>
<dbReference type="SMART" id="SM00241">
    <property type="entry name" value="ZP"/>
    <property type="match status" value="1"/>
</dbReference>
<evidence type="ECO:0000313" key="16">
    <source>
        <dbReference type="EMBL" id="KAA0710605.1"/>
    </source>
</evidence>
<evidence type="ECO:0000256" key="10">
    <source>
        <dbReference type="ARBA" id="ARBA00022989"/>
    </source>
</evidence>
<keyword evidence="10" id="KW-1133">Transmembrane helix</keyword>
<dbReference type="Gene3D" id="2.60.40.4100">
    <property type="entry name" value="Zona pellucida, ZP-C domain"/>
    <property type="match status" value="1"/>
</dbReference>
<dbReference type="GO" id="GO:0005886">
    <property type="term" value="C:plasma membrane"/>
    <property type="evidence" value="ECO:0007669"/>
    <property type="project" value="UniProtKB-SubCell"/>
</dbReference>
<keyword evidence="6 14" id="KW-0272">Extracellular matrix</keyword>
<evidence type="ECO:0000256" key="11">
    <source>
        <dbReference type="ARBA" id="ARBA00023136"/>
    </source>
</evidence>
<keyword evidence="9 14" id="KW-0732">Signal</keyword>
<dbReference type="PANTHER" id="PTHR11576:SF2">
    <property type="entry name" value="ZONA PELLUCIDA SPERM-BINDING PROTEIN 3"/>
    <property type="match status" value="1"/>
</dbReference>
<dbReference type="GO" id="GO:0035805">
    <property type="term" value="C:egg coat"/>
    <property type="evidence" value="ECO:0007669"/>
    <property type="project" value="UniProtKB-SubCell"/>
</dbReference>
<dbReference type="InterPro" id="IPR042235">
    <property type="entry name" value="ZP-C_dom"/>
</dbReference>
<keyword evidence="4 14" id="KW-1003">Cell membrane</keyword>
<evidence type="ECO:0000256" key="8">
    <source>
        <dbReference type="ARBA" id="ARBA00022692"/>
    </source>
</evidence>